<evidence type="ECO:0000256" key="1">
    <source>
        <dbReference type="ARBA" id="ARBA00006430"/>
    </source>
</evidence>
<evidence type="ECO:0000256" key="5">
    <source>
        <dbReference type="ARBA" id="ARBA00022692"/>
    </source>
</evidence>
<dbReference type="Proteomes" id="UP000320176">
    <property type="component" value="Unassembled WGS sequence"/>
</dbReference>
<proteinExistence type="inferred from homology"/>
<dbReference type="EMBL" id="SJPN01000001">
    <property type="protein sequence ID" value="TWU08101.1"/>
    <property type="molecule type" value="Genomic_DNA"/>
</dbReference>
<feature type="transmembrane region" description="Helical" evidence="9">
    <location>
        <begin position="60"/>
        <end position="86"/>
    </location>
</feature>
<dbReference type="GO" id="GO:0016020">
    <property type="term" value="C:membrane"/>
    <property type="evidence" value="ECO:0007669"/>
    <property type="project" value="InterPro"/>
</dbReference>
<gene>
    <name evidence="10" type="ORF">Pla52n_06820</name>
</gene>
<keyword evidence="5 9" id="KW-0812">Transmembrane</keyword>
<keyword evidence="3" id="KW-1003">Cell membrane</keyword>
<keyword evidence="11" id="KW-1185">Reference proteome</keyword>
<evidence type="ECO:0000256" key="3">
    <source>
        <dbReference type="ARBA" id="ARBA00022475"/>
    </source>
</evidence>
<evidence type="ECO:0000256" key="4">
    <source>
        <dbReference type="ARBA" id="ARBA00022597"/>
    </source>
</evidence>
<evidence type="ECO:0000313" key="10">
    <source>
        <dbReference type="EMBL" id="TWU08101.1"/>
    </source>
</evidence>
<dbReference type="InterPro" id="IPR004684">
    <property type="entry name" value="2keto-3dGluconate_permease"/>
</dbReference>
<keyword evidence="6" id="KW-0769">Symport</keyword>
<protein>
    <submittedName>
        <fullName evidence="10">2-keto-3-deoxygluconate permease</fullName>
    </submittedName>
</protein>
<keyword evidence="4" id="KW-0762">Sugar transport</keyword>
<reference evidence="10 11" key="1">
    <citation type="submission" date="2019-02" db="EMBL/GenBank/DDBJ databases">
        <title>Deep-cultivation of Planctomycetes and their phenomic and genomic characterization uncovers novel biology.</title>
        <authorList>
            <person name="Wiegand S."/>
            <person name="Jogler M."/>
            <person name="Boedeker C."/>
            <person name="Pinto D."/>
            <person name="Vollmers J."/>
            <person name="Rivas-Marin E."/>
            <person name="Kohn T."/>
            <person name="Peeters S.H."/>
            <person name="Heuer A."/>
            <person name="Rast P."/>
            <person name="Oberbeckmann S."/>
            <person name="Bunk B."/>
            <person name="Jeske O."/>
            <person name="Meyerdierks A."/>
            <person name="Storesund J.E."/>
            <person name="Kallscheuer N."/>
            <person name="Luecker S."/>
            <person name="Lage O.M."/>
            <person name="Pohl T."/>
            <person name="Merkel B.J."/>
            <person name="Hornburger P."/>
            <person name="Mueller R.-W."/>
            <person name="Bruemmer F."/>
            <person name="Labrenz M."/>
            <person name="Spormann A.M."/>
            <person name="Op Den Camp H."/>
            <person name="Overmann J."/>
            <person name="Amann R."/>
            <person name="Jetten M.S.M."/>
            <person name="Mascher T."/>
            <person name="Medema M.H."/>
            <person name="Devos D.P."/>
            <person name="Kaster A.-K."/>
            <person name="Ovreas L."/>
            <person name="Rohde M."/>
            <person name="Galperin M.Y."/>
            <person name="Jogler C."/>
        </authorList>
    </citation>
    <scope>NUCLEOTIDE SEQUENCE [LARGE SCALE GENOMIC DNA]</scope>
    <source>
        <strain evidence="10 11">Pla52n</strain>
    </source>
</reference>
<evidence type="ECO:0000256" key="6">
    <source>
        <dbReference type="ARBA" id="ARBA00022847"/>
    </source>
</evidence>
<comment type="caution">
    <text evidence="10">The sequence shown here is derived from an EMBL/GenBank/DDBJ whole genome shotgun (WGS) entry which is preliminary data.</text>
</comment>
<evidence type="ECO:0000256" key="8">
    <source>
        <dbReference type="ARBA" id="ARBA00023136"/>
    </source>
</evidence>
<dbReference type="GO" id="GO:0015649">
    <property type="term" value="F:2-keto-3-deoxygluconate:proton symporter activity"/>
    <property type="evidence" value="ECO:0007669"/>
    <property type="project" value="InterPro"/>
</dbReference>
<name>A0A5C6B9I7_9BACT</name>
<keyword evidence="2" id="KW-0813">Transport</keyword>
<dbReference type="OrthoDB" id="2833at2"/>
<feature type="transmembrane region" description="Helical" evidence="9">
    <location>
        <begin position="107"/>
        <end position="127"/>
    </location>
</feature>
<dbReference type="Pfam" id="PF03812">
    <property type="entry name" value="KdgT"/>
    <property type="match status" value="1"/>
</dbReference>
<accession>A0A5C6B9I7</accession>
<sequence>MPKWFKRVPGGLMIIPILIGAALSTVDRVHFEPVQQILRWVGVPPVESVDGVEKYEFLQIGGFATALTSVGATTLIVMFLVCVSAQMDVGVGRNAIQKGAIRTSTELFVAIACGYAIAAAQIVLMAGSGFRWLPLWLRCQRVTADFTWH</sequence>
<dbReference type="RefSeq" id="WP_146518205.1">
    <property type="nucleotide sequence ID" value="NZ_CP151726.1"/>
</dbReference>
<dbReference type="AlphaFoldDB" id="A0A5C6B9I7"/>
<keyword evidence="8 9" id="KW-0472">Membrane</keyword>
<comment type="similarity">
    <text evidence="1">Belongs to the KdgT transporter family.</text>
</comment>
<organism evidence="10 11">
    <name type="scientific">Stieleria varia</name>
    <dbReference type="NCBI Taxonomy" id="2528005"/>
    <lineage>
        <taxon>Bacteria</taxon>
        <taxon>Pseudomonadati</taxon>
        <taxon>Planctomycetota</taxon>
        <taxon>Planctomycetia</taxon>
        <taxon>Pirellulales</taxon>
        <taxon>Pirellulaceae</taxon>
        <taxon>Stieleria</taxon>
    </lineage>
</organism>
<keyword evidence="7 9" id="KW-1133">Transmembrane helix</keyword>
<evidence type="ECO:0000313" key="11">
    <source>
        <dbReference type="Proteomes" id="UP000320176"/>
    </source>
</evidence>
<evidence type="ECO:0000256" key="9">
    <source>
        <dbReference type="SAM" id="Phobius"/>
    </source>
</evidence>
<evidence type="ECO:0000256" key="7">
    <source>
        <dbReference type="ARBA" id="ARBA00022989"/>
    </source>
</evidence>
<evidence type="ECO:0000256" key="2">
    <source>
        <dbReference type="ARBA" id="ARBA00022448"/>
    </source>
</evidence>